<dbReference type="InterPro" id="IPR001173">
    <property type="entry name" value="Glyco_trans_2-like"/>
</dbReference>
<protein>
    <submittedName>
        <fullName evidence="3">Polysaccharide pyruvyl transferase</fullName>
    </submittedName>
</protein>
<dbReference type="InterPro" id="IPR029044">
    <property type="entry name" value="Nucleotide-diphossugar_trans"/>
</dbReference>
<sequence length="1235" mass="136422">MSDRIRVVAVGYYGAPNVGDELLLAALARQVHAKGGELVALSNNPEYTKSRLGIEAIDYFNLGDVGRALAKADLLVFGGGGIFQDHHPFNVEALYDPTQNDIAAYARVFYMARQFGLRTAIWAHGVGPLNHPKAREIVKDVFTHVDDLTLRDNDSLALLRSVGVERAIEVGADPGWGYVAEQAQPVIFEAPGIETLAGRKKLAIVARHWEFSHDWEEKLITALRKTLTPEWSVLWIGFQWSESTNEQTSDRDFLESMKSQLGANIASIVVDRLTPDEALAVLRQCDAAFSMRLHASIMAIASNIPTAALEYDRKMALAHDMAGMPASLRVQLTDDEAKFSHTLRALTGADPDAPAWVAAPETLAGLAASSHVHEVMLDGAMDRARRVAQSREAWQSRDFDWLSTWLEQTIWQKNAALRMRAKALDILRFRDSQLSTSEAQTTQARAAEQDALDRVAQYEKRVYELSDMYNASQRAFADLGRELEASRAETEASRAETGASRAEIEATQEALVVAQQQLAVANEARLAQEREFQEIRNHHRLLFKLLRIAPPGSTGQSAEAARSSSMGQNMLVRKIISAPRTYTDRAVYILRNGGVRALASAAKRHYRTQQAMQDANARIIDASPQEFSPTDPDLWFRAAAKLQRSELLIVSQHRYDWAGAAHRHAQLALAALHAGHRVIYLYLSPKDGTTAATQAGALQIPGLIHQPIDAVTLEYVFERLSESARLVIGVPDAQVSPFFQYAKHRGIETIFDVAYDWTHAAEPHRAMYSTLVAQADRCTVATPALAEVVRQKDRDEVEVLPGAAMHTVFDPYKTFEAPGGFAVKNARVALFHSVSGLESIDWALVRRAAEESPDITFCFVADGTPAPGMPSNVVVRAVESLDRLPAYVAHAHFLFFPLLRDALVDGDATAGMYAGLHLRKPVVTSLDFGITPTANLHVCEDEASFAARCAELGKTASVPLADDSFVSKNSWLARLELLCPPVPRHDVSVVILIHNNAKIIARALETLLAHCAPYLADVIVVDNASVDGGAEIVEKDFPQVKLVRNPENGCSSGRNLGVGHSKGKYIAFFDSDQWFAGSSGFAEALHVLENDASVGVIGWNAGWFDKTRTDLGGMIADYCPNRAMNGVAIRDGYRADIGFLGTSGFFMRRRTFDATHGFDTFYDPTCFEDTDLCFQIKALGMKVTFRDLSGVRHQPHQTTQANSGSDKYTALFLRNAQYFKEKWREYPHFYLDYTW</sequence>
<reference evidence="4" key="1">
    <citation type="submission" date="2018-01" db="EMBL/GenBank/DDBJ databases">
        <authorList>
            <person name="Peeters C."/>
        </authorList>
    </citation>
    <scope>NUCLEOTIDE SEQUENCE [LARGE SCALE GENOMIC DNA]</scope>
</reference>
<evidence type="ECO:0000259" key="2">
    <source>
        <dbReference type="Pfam" id="PF04230"/>
    </source>
</evidence>
<dbReference type="PANTHER" id="PTHR36836">
    <property type="entry name" value="COLANIC ACID BIOSYNTHESIS PROTEIN WCAK"/>
    <property type="match status" value="1"/>
</dbReference>
<gene>
    <name evidence="3" type="ORF">NOV72_03037</name>
</gene>
<dbReference type="Proteomes" id="UP000238169">
    <property type="component" value="Unassembled WGS sequence"/>
</dbReference>
<keyword evidence="3" id="KW-0808">Transferase</keyword>
<dbReference type="InterPro" id="IPR007345">
    <property type="entry name" value="Polysacch_pyruvyl_Trfase"/>
</dbReference>
<name>A0A2U3I6U0_9BURK</name>
<keyword evidence="4" id="KW-1185">Reference proteome</keyword>
<evidence type="ECO:0000313" key="4">
    <source>
        <dbReference type="Proteomes" id="UP000238169"/>
    </source>
</evidence>
<dbReference type="EMBL" id="OGTP01000009">
    <property type="protein sequence ID" value="SPB15831.1"/>
    <property type="molecule type" value="Genomic_DNA"/>
</dbReference>
<dbReference type="Pfam" id="PF04230">
    <property type="entry name" value="PS_pyruv_trans"/>
    <property type="match status" value="1"/>
</dbReference>
<feature type="domain" description="Glycosyltransferase 2-like" evidence="1">
    <location>
        <begin position="988"/>
        <end position="1150"/>
    </location>
</feature>
<evidence type="ECO:0000313" key="3">
    <source>
        <dbReference type="EMBL" id="SPB15831.1"/>
    </source>
</evidence>
<organism evidence="3 4">
    <name type="scientific">Caballeronia novacaledonica</name>
    <dbReference type="NCBI Taxonomy" id="1544861"/>
    <lineage>
        <taxon>Bacteria</taxon>
        <taxon>Pseudomonadati</taxon>
        <taxon>Pseudomonadota</taxon>
        <taxon>Betaproteobacteria</taxon>
        <taxon>Burkholderiales</taxon>
        <taxon>Burkholderiaceae</taxon>
        <taxon>Caballeronia</taxon>
    </lineage>
</organism>
<dbReference type="Pfam" id="PF00535">
    <property type="entry name" value="Glycos_transf_2"/>
    <property type="match status" value="1"/>
</dbReference>
<dbReference type="SUPFAM" id="SSF53756">
    <property type="entry name" value="UDP-Glycosyltransferase/glycogen phosphorylase"/>
    <property type="match status" value="1"/>
</dbReference>
<accession>A0A2U3I6U0</accession>
<dbReference type="Gene3D" id="3.90.550.10">
    <property type="entry name" value="Spore Coat Polysaccharide Biosynthesis Protein SpsA, Chain A"/>
    <property type="match status" value="1"/>
</dbReference>
<evidence type="ECO:0000259" key="1">
    <source>
        <dbReference type="Pfam" id="PF00535"/>
    </source>
</evidence>
<dbReference type="PANTHER" id="PTHR36836:SF1">
    <property type="entry name" value="COLANIC ACID BIOSYNTHESIS PROTEIN WCAK"/>
    <property type="match status" value="1"/>
</dbReference>
<dbReference type="SUPFAM" id="SSF53448">
    <property type="entry name" value="Nucleotide-diphospho-sugar transferases"/>
    <property type="match status" value="1"/>
</dbReference>
<dbReference type="GO" id="GO:0016740">
    <property type="term" value="F:transferase activity"/>
    <property type="evidence" value="ECO:0007669"/>
    <property type="project" value="UniProtKB-KW"/>
</dbReference>
<dbReference type="Gene3D" id="3.40.50.2000">
    <property type="entry name" value="Glycogen Phosphorylase B"/>
    <property type="match status" value="1"/>
</dbReference>
<feature type="domain" description="Polysaccharide pyruvyl transferase" evidence="2">
    <location>
        <begin position="17"/>
        <end position="312"/>
    </location>
</feature>
<proteinExistence type="predicted"/>
<dbReference type="AlphaFoldDB" id="A0A2U3I6U0"/>